<feature type="compositionally biased region" description="Polar residues" evidence="2">
    <location>
        <begin position="404"/>
        <end position="413"/>
    </location>
</feature>
<dbReference type="Pfam" id="PF14111">
    <property type="entry name" value="DUF4283"/>
    <property type="match status" value="1"/>
</dbReference>
<feature type="region of interest" description="Disordered" evidence="2">
    <location>
        <begin position="504"/>
        <end position="536"/>
    </location>
</feature>
<dbReference type="AlphaFoldDB" id="A0A9J6A9R1"/>
<evidence type="ECO:0000313" key="5">
    <source>
        <dbReference type="Proteomes" id="UP000824120"/>
    </source>
</evidence>
<evidence type="ECO:0000256" key="1">
    <source>
        <dbReference type="SAM" id="Coils"/>
    </source>
</evidence>
<evidence type="ECO:0000256" key="2">
    <source>
        <dbReference type="SAM" id="MobiDB-lite"/>
    </source>
</evidence>
<evidence type="ECO:0000313" key="4">
    <source>
        <dbReference type="EMBL" id="KAG5621184.1"/>
    </source>
</evidence>
<dbReference type="PANTHER" id="PTHR31286:SF179">
    <property type="entry name" value="RNASE H TYPE-1 DOMAIN-CONTAINING PROTEIN"/>
    <property type="match status" value="1"/>
</dbReference>
<proteinExistence type="predicted"/>
<sequence length="536" mass="61294">MDTTSGGQLLPEEFPPLLSNGIPNNPNPLATGTNYVNMLKPKIQNYTESKVPPKPVTIVQGEPNVTWKSSEVRNLIIQENLQYAIIEKFSYEKPEIGELRKTLPKHCGIKGESTIGVLDSRHILIRLSLLEDSIQLLSTSAYYVKAKEKYWQMHTLKWDPWFEPDMETTIGVAWISMPDLPPKFFAKEAIFSIASAVGKPLTVDMATRNQTRPSCGKVKVEVDLVAKLPQRVKINEEDDIAGEIKSKWIKIQYDHMPMYCSECCLQGHDENNCWNIHPELHEGDKQEQRTRSGEGANATQRKILASGKVEGISQNYQWLTRKSKFKKDRYGHVIGEINDKESDARKSNNSFEVLREVERENYKEAEQEEEQAKEMNTKEWIQHAFSTTPAKVTQREEEKHEKTCMSTSSSNEVNQEKGNNEQQFIQQEEEAELKKRENSENIQEEYKGALIVVEEANPLQVDNQMIVSNGGKDNMDTEDLEDTVNRMEIEGNLSLTQIETIKEIHGKQKRKGTGERQFQTTTRQTRSTVSKSTKSQ</sequence>
<feature type="region of interest" description="Disordered" evidence="2">
    <location>
        <begin position="1"/>
        <end position="26"/>
    </location>
</feature>
<dbReference type="OrthoDB" id="1939300at2759"/>
<feature type="compositionally biased region" description="Basic and acidic residues" evidence="2">
    <location>
        <begin position="393"/>
        <end position="403"/>
    </location>
</feature>
<evidence type="ECO:0000259" key="3">
    <source>
        <dbReference type="Pfam" id="PF14111"/>
    </source>
</evidence>
<comment type="caution">
    <text evidence="4">The sequence shown here is derived from an EMBL/GenBank/DDBJ whole genome shotgun (WGS) entry which is preliminary data.</text>
</comment>
<dbReference type="PANTHER" id="PTHR31286">
    <property type="entry name" value="GLYCINE-RICH CELL WALL STRUCTURAL PROTEIN 1.8-LIKE"/>
    <property type="match status" value="1"/>
</dbReference>
<name>A0A9J6A9R1_SOLCO</name>
<feature type="domain" description="DUF4283" evidence="3">
    <location>
        <begin position="78"/>
        <end position="165"/>
    </location>
</feature>
<dbReference type="InterPro" id="IPR040256">
    <property type="entry name" value="At4g02000-like"/>
</dbReference>
<organism evidence="4 5">
    <name type="scientific">Solanum commersonii</name>
    <name type="common">Commerson's wild potato</name>
    <name type="synonym">Commerson's nightshade</name>
    <dbReference type="NCBI Taxonomy" id="4109"/>
    <lineage>
        <taxon>Eukaryota</taxon>
        <taxon>Viridiplantae</taxon>
        <taxon>Streptophyta</taxon>
        <taxon>Embryophyta</taxon>
        <taxon>Tracheophyta</taxon>
        <taxon>Spermatophyta</taxon>
        <taxon>Magnoliopsida</taxon>
        <taxon>eudicotyledons</taxon>
        <taxon>Gunneridae</taxon>
        <taxon>Pentapetalae</taxon>
        <taxon>asterids</taxon>
        <taxon>lamiids</taxon>
        <taxon>Solanales</taxon>
        <taxon>Solanaceae</taxon>
        <taxon>Solanoideae</taxon>
        <taxon>Solaneae</taxon>
        <taxon>Solanum</taxon>
    </lineage>
</organism>
<dbReference type="EMBL" id="JACXVP010000002">
    <property type="protein sequence ID" value="KAG5621184.1"/>
    <property type="molecule type" value="Genomic_DNA"/>
</dbReference>
<dbReference type="Proteomes" id="UP000824120">
    <property type="component" value="Chromosome 2"/>
</dbReference>
<keyword evidence="5" id="KW-1185">Reference proteome</keyword>
<protein>
    <recommendedName>
        <fullName evidence="3">DUF4283 domain-containing protein</fullName>
    </recommendedName>
</protein>
<feature type="region of interest" description="Disordered" evidence="2">
    <location>
        <begin position="388"/>
        <end position="421"/>
    </location>
</feature>
<dbReference type="InterPro" id="IPR025558">
    <property type="entry name" value="DUF4283"/>
</dbReference>
<gene>
    <name evidence="4" type="ORF">H5410_006402</name>
</gene>
<keyword evidence="1" id="KW-0175">Coiled coil</keyword>
<feature type="compositionally biased region" description="Low complexity" evidence="2">
    <location>
        <begin position="516"/>
        <end position="536"/>
    </location>
</feature>
<accession>A0A9J6A9R1</accession>
<reference evidence="4 5" key="1">
    <citation type="submission" date="2020-09" db="EMBL/GenBank/DDBJ databases">
        <title>De no assembly of potato wild relative species, Solanum commersonii.</title>
        <authorList>
            <person name="Cho K."/>
        </authorList>
    </citation>
    <scope>NUCLEOTIDE SEQUENCE [LARGE SCALE GENOMIC DNA]</scope>
    <source>
        <strain evidence="4">LZ3.2</strain>
        <tissue evidence="4">Leaf</tissue>
    </source>
</reference>
<feature type="coiled-coil region" evidence="1">
    <location>
        <begin position="348"/>
        <end position="375"/>
    </location>
</feature>